<sequence>MITWYRSRLHVSWCLRARSYHTCCFSLPVFLRKLLAGSITTSCVLAWAV</sequence>
<name>A0A0E9U2N6_ANGAN</name>
<dbReference type="EMBL" id="GBXM01048580">
    <property type="protein sequence ID" value="JAH59997.1"/>
    <property type="molecule type" value="Transcribed_RNA"/>
</dbReference>
<proteinExistence type="predicted"/>
<organism evidence="1">
    <name type="scientific">Anguilla anguilla</name>
    <name type="common">European freshwater eel</name>
    <name type="synonym">Muraena anguilla</name>
    <dbReference type="NCBI Taxonomy" id="7936"/>
    <lineage>
        <taxon>Eukaryota</taxon>
        <taxon>Metazoa</taxon>
        <taxon>Chordata</taxon>
        <taxon>Craniata</taxon>
        <taxon>Vertebrata</taxon>
        <taxon>Euteleostomi</taxon>
        <taxon>Actinopterygii</taxon>
        <taxon>Neopterygii</taxon>
        <taxon>Teleostei</taxon>
        <taxon>Anguilliformes</taxon>
        <taxon>Anguillidae</taxon>
        <taxon>Anguilla</taxon>
    </lineage>
</organism>
<dbReference type="AlphaFoldDB" id="A0A0E9U2N6"/>
<reference evidence="1" key="1">
    <citation type="submission" date="2014-11" db="EMBL/GenBank/DDBJ databases">
        <authorList>
            <person name="Amaro Gonzalez C."/>
        </authorList>
    </citation>
    <scope>NUCLEOTIDE SEQUENCE</scope>
</reference>
<accession>A0A0E9U2N6</accession>
<evidence type="ECO:0000313" key="1">
    <source>
        <dbReference type="EMBL" id="JAH59997.1"/>
    </source>
</evidence>
<reference evidence="1" key="2">
    <citation type="journal article" date="2015" name="Fish Shellfish Immunol.">
        <title>Early steps in the European eel (Anguilla anguilla)-Vibrio vulnificus interaction in the gills: Role of the RtxA13 toxin.</title>
        <authorList>
            <person name="Callol A."/>
            <person name="Pajuelo D."/>
            <person name="Ebbesson L."/>
            <person name="Teles M."/>
            <person name="MacKenzie S."/>
            <person name="Amaro C."/>
        </authorList>
    </citation>
    <scope>NUCLEOTIDE SEQUENCE</scope>
</reference>
<protein>
    <submittedName>
        <fullName evidence="1">Uncharacterized protein</fullName>
    </submittedName>
</protein>